<evidence type="ECO:0000313" key="2">
    <source>
        <dbReference type="EMBL" id="KAF9501277.1"/>
    </source>
</evidence>
<proteinExistence type="predicted"/>
<feature type="region of interest" description="Disordered" evidence="1">
    <location>
        <begin position="96"/>
        <end position="118"/>
    </location>
</feature>
<dbReference type="Proteomes" id="UP000807025">
    <property type="component" value="Unassembled WGS sequence"/>
</dbReference>
<name>A0A9P6DDW4_PLEER</name>
<comment type="caution">
    <text evidence="2">The sequence shown here is derived from an EMBL/GenBank/DDBJ whole genome shotgun (WGS) entry which is preliminary data.</text>
</comment>
<sequence length="287" mass="32031">MAAQLVEQGPLGWQFIESDGFSKPKEDTEGNPVPFQALRAPSWKAMGRMVQPVHQEKVAASQLVVLEAQGVVWLRIVGAITQWIYDAAEEGLLEKAPSRGNKSTTEDEQDKVDVGRERADVGQERLDHSLLPKKDKSEITDSLWLGALSGAMKWAQSKYEEFMGLGQLCRGIWFVVEGQKEPWSHLQHSWMLDIAAWQALPPGSFHLQMLGLLAFLPQAAPQGLVHMLHPYSHWAQYKTQNTDRLDGGFTSGSNDGGRWCSNGDTKTVVWLTNEEGEWACSMSMLEL</sequence>
<organism evidence="2 3">
    <name type="scientific">Pleurotus eryngii</name>
    <name type="common">Boletus of the steppes</name>
    <dbReference type="NCBI Taxonomy" id="5323"/>
    <lineage>
        <taxon>Eukaryota</taxon>
        <taxon>Fungi</taxon>
        <taxon>Dikarya</taxon>
        <taxon>Basidiomycota</taxon>
        <taxon>Agaricomycotina</taxon>
        <taxon>Agaricomycetes</taxon>
        <taxon>Agaricomycetidae</taxon>
        <taxon>Agaricales</taxon>
        <taxon>Pleurotineae</taxon>
        <taxon>Pleurotaceae</taxon>
        <taxon>Pleurotus</taxon>
    </lineage>
</organism>
<dbReference type="AlphaFoldDB" id="A0A9P6DDW4"/>
<accession>A0A9P6DDW4</accession>
<keyword evidence="3" id="KW-1185">Reference proteome</keyword>
<reference evidence="2" key="1">
    <citation type="submission" date="2020-11" db="EMBL/GenBank/DDBJ databases">
        <authorList>
            <consortium name="DOE Joint Genome Institute"/>
            <person name="Ahrendt S."/>
            <person name="Riley R."/>
            <person name="Andreopoulos W."/>
            <person name="Labutti K."/>
            <person name="Pangilinan J."/>
            <person name="Ruiz-Duenas F.J."/>
            <person name="Barrasa J.M."/>
            <person name="Sanchez-Garcia M."/>
            <person name="Camarero S."/>
            <person name="Miyauchi S."/>
            <person name="Serrano A."/>
            <person name="Linde D."/>
            <person name="Babiker R."/>
            <person name="Drula E."/>
            <person name="Ayuso-Fernandez I."/>
            <person name="Pacheco R."/>
            <person name="Padilla G."/>
            <person name="Ferreira P."/>
            <person name="Barriuso J."/>
            <person name="Kellner H."/>
            <person name="Castanera R."/>
            <person name="Alfaro M."/>
            <person name="Ramirez L."/>
            <person name="Pisabarro A.G."/>
            <person name="Kuo A."/>
            <person name="Tritt A."/>
            <person name="Lipzen A."/>
            <person name="He G."/>
            <person name="Yan M."/>
            <person name="Ng V."/>
            <person name="Cullen D."/>
            <person name="Martin F."/>
            <person name="Rosso M.-N."/>
            <person name="Henrissat B."/>
            <person name="Hibbett D."/>
            <person name="Martinez A.T."/>
            <person name="Grigoriev I.V."/>
        </authorList>
    </citation>
    <scope>NUCLEOTIDE SEQUENCE</scope>
    <source>
        <strain evidence="2">ATCC 90797</strain>
    </source>
</reference>
<dbReference type="EMBL" id="MU154524">
    <property type="protein sequence ID" value="KAF9501277.1"/>
    <property type="molecule type" value="Genomic_DNA"/>
</dbReference>
<evidence type="ECO:0000313" key="3">
    <source>
        <dbReference type="Proteomes" id="UP000807025"/>
    </source>
</evidence>
<protein>
    <submittedName>
        <fullName evidence="2">Uncharacterized protein</fullName>
    </submittedName>
</protein>
<evidence type="ECO:0000256" key="1">
    <source>
        <dbReference type="SAM" id="MobiDB-lite"/>
    </source>
</evidence>
<gene>
    <name evidence="2" type="ORF">BDN71DRAFT_1426886</name>
</gene>